<evidence type="ECO:0000256" key="1">
    <source>
        <dbReference type="ARBA" id="ARBA00004141"/>
    </source>
</evidence>
<dbReference type="PANTHER" id="PTHR37306">
    <property type="entry name" value="COLICIN V PRODUCTION PROTEIN"/>
    <property type="match status" value="1"/>
</dbReference>
<feature type="transmembrane region" description="Helical" evidence="5">
    <location>
        <begin position="125"/>
        <end position="148"/>
    </location>
</feature>
<evidence type="ECO:0008006" key="8">
    <source>
        <dbReference type="Google" id="ProtNLM"/>
    </source>
</evidence>
<evidence type="ECO:0000256" key="5">
    <source>
        <dbReference type="SAM" id="Phobius"/>
    </source>
</evidence>
<keyword evidence="2 5" id="KW-0812">Transmembrane</keyword>
<evidence type="ECO:0000256" key="4">
    <source>
        <dbReference type="ARBA" id="ARBA00023136"/>
    </source>
</evidence>
<protein>
    <recommendedName>
        <fullName evidence="8">Colicin V production protein</fullName>
    </recommendedName>
</protein>
<evidence type="ECO:0000313" key="6">
    <source>
        <dbReference type="EMBL" id="MBC3900528.1"/>
    </source>
</evidence>
<keyword evidence="3 5" id="KW-1133">Transmembrane helix</keyword>
<evidence type="ECO:0000256" key="2">
    <source>
        <dbReference type="ARBA" id="ARBA00022692"/>
    </source>
</evidence>
<comment type="subcellular location">
    <subcellularLocation>
        <location evidence="1">Membrane</location>
        <topology evidence="1">Multi-pass membrane protein</topology>
    </subcellularLocation>
</comment>
<gene>
    <name evidence="6" type="ORF">GH811_12960</name>
</gene>
<dbReference type="RefSeq" id="WP_186894733.1">
    <property type="nucleotide sequence ID" value="NZ_WJBE01000012.1"/>
</dbReference>
<name>A0ABR6YZ70_9FIRM</name>
<feature type="transmembrane region" description="Helical" evidence="5">
    <location>
        <begin position="6"/>
        <end position="25"/>
    </location>
</feature>
<evidence type="ECO:0000313" key="7">
    <source>
        <dbReference type="Proteomes" id="UP000622405"/>
    </source>
</evidence>
<feature type="transmembrane region" description="Helical" evidence="5">
    <location>
        <begin position="32"/>
        <end position="54"/>
    </location>
</feature>
<dbReference type="EMBL" id="WJBE01000012">
    <property type="protein sequence ID" value="MBC3900528.1"/>
    <property type="molecule type" value="Genomic_DNA"/>
</dbReference>
<dbReference type="PANTHER" id="PTHR37306:SF1">
    <property type="entry name" value="COLICIN V PRODUCTION PROTEIN"/>
    <property type="match status" value="1"/>
</dbReference>
<proteinExistence type="predicted"/>
<evidence type="ECO:0000256" key="3">
    <source>
        <dbReference type="ARBA" id="ARBA00022989"/>
    </source>
</evidence>
<dbReference type="InterPro" id="IPR003825">
    <property type="entry name" value="Colicin-V_CvpA"/>
</dbReference>
<comment type="caution">
    <text evidence="6">The sequence shown here is derived from an EMBL/GenBank/DDBJ whole genome shotgun (WGS) entry which is preliminary data.</text>
</comment>
<accession>A0ABR6YZ70</accession>
<sequence>MSFSALTSLDFICILICSLSGIIGYKRGAINTLISFGGFIASFVIAWIFSPLLADWLIETGVLNGLFETINVEAISQSLMNLGTQQSGLTTTLLGEAAISGGQAIVDQSLTMITELIMHGIAQSISFGIIVMGVSVFCWVLQIIFFGVSKVPVIGTINHLAGMLIGLILGGAIIAVMLWIFSVINLSTGGVSNLPTAENSNLMQLAIPMILNYMGIQ</sequence>
<keyword evidence="7" id="KW-1185">Reference proteome</keyword>
<keyword evidence="4 5" id="KW-0472">Membrane</keyword>
<reference evidence="6 7" key="1">
    <citation type="journal article" date="2020" name="mSystems">
        <title>Defining Genomic and Predicted Metabolic Features of the Acetobacterium Genus.</title>
        <authorList>
            <person name="Ross D.E."/>
            <person name="Marshall C.W."/>
            <person name="Gulliver D."/>
            <person name="May H.D."/>
            <person name="Norman R.S."/>
        </authorList>
    </citation>
    <scope>NUCLEOTIDE SEQUENCE [LARGE SCALE GENOMIC DNA]</scope>
    <source>
        <strain evidence="6 7">DSM 4132</strain>
    </source>
</reference>
<dbReference type="Proteomes" id="UP000622405">
    <property type="component" value="Unassembled WGS sequence"/>
</dbReference>
<dbReference type="Pfam" id="PF02674">
    <property type="entry name" value="Colicin_V"/>
    <property type="match status" value="1"/>
</dbReference>
<feature type="transmembrane region" description="Helical" evidence="5">
    <location>
        <begin position="160"/>
        <end position="184"/>
    </location>
</feature>
<organism evidence="6 7">
    <name type="scientific">Acetobacterium malicum</name>
    <dbReference type="NCBI Taxonomy" id="52692"/>
    <lineage>
        <taxon>Bacteria</taxon>
        <taxon>Bacillati</taxon>
        <taxon>Bacillota</taxon>
        <taxon>Clostridia</taxon>
        <taxon>Eubacteriales</taxon>
        <taxon>Eubacteriaceae</taxon>
        <taxon>Acetobacterium</taxon>
    </lineage>
</organism>